<dbReference type="SMART" id="SM00512">
    <property type="entry name" value="Skp1"/>
    <property type="match status" value="1"/>
</dbReference>
<dbReference type="OrthoDB" id="2342932at2759"/>
<proteinExistence type="inferred from homology"/>
<feature type="compositionally biased region" description="Basic residues" evidence="3">
    <location>
        <begin position="22"/>
        <end position="34"/>
    </location>
</feature>
<evidence type="ECO:0000259" key="4">
    <source>
        <dbReference type="Pfam" id="PF01466"/>
    </source>
</evidence>
<organism evidence="6 7">
    <name type="scientific">Pseudozyma antarctica (strain T-34)</name>
    <name type="common">Yeast</name>
    <name type="synonym">Candida antarctica</name>
    <dbReference type="NCBI Taxonomy" id="1151754"/>
    <lineage>
        <taxon>Eukaryota</taxon>
        <taxon>Fungi</taxon>
        <taxon>Dikarya</taxon>
        <taxon>Basidiomycota</taxon>
        <taxon>Ustilaginomycotina</taxon>
        <taxon>Ustilaginomycetes</taxon>
        <taxon>Ustilaginales</taxon>
        <taxon>Ustilaginaceae</taxon>
        <taxon>Moesziomyces</taxon>
    </lineage>
</organism>
<dbReference type="STRING" id="1151754.M9MH73"/>
<feature type="domain" description="SKP1 component POZ" evidence="5">
    <location>
        <begin position="54"/>
        <end position="113"/>
    </location>
</feature>
<evidence type="ECO:0000259" key="5">
    <source>
        <dbReference type="Pfam" id="PF03931"/>
    </source>
</evidence>
<evidence type="ECO:0000313" key="6">
    <source>
        <dbReference type="EMBL" id="GAC77668.1"/>
    </source>
</evidence>
<dbReference type="GO" id="GO:0006511">
    <property type="term" value="P:ubiquitin-dependent protein catabolic process"/>
    <property type="evidence" value="ECO:0007669"/>
    <property type="project" value="InterPro"/>
</dbReference>
<comment type="similarity">
    <text evidence="1">Belongs to the SKP1 family.</text>
</comment>
<sequence>MPKCMDQGSVARRLHLALSPPRPHHHAPRRHHIPVRTLEPDRNPPSLQSYTITMVSLTTSDNEQFTVDRDVAERSVLIKQMLEDIGDTEQPIPLPNVSSNVLKKVLEYCSHHRSDPPAPADDAEESRRRTTDISDWDAKFIQVDQEMLFEIILAANYLDIKPLLDVGCKTVYVANMIKGKTPEEIRKLFNIQNDFSPEEEAQIRKENVSIRHQFPRKRRMGGGPLIEPRASAANRKSDVSHFPHVVHCANFENAMSPRAVKLDWKARSFIWPETSLFVLVHPLLRLILSWHDIDLYTQDGSFREQLIVVVGGRCTGTNHRKCPGPAPGSDSCERCIKQNKQCTWNTYSKDSLRRSESASPSIKRTPVRRALSTPSQQLTPVPLTPNRARRSSTSNSSSSELSTPTNSPAVPSYKQPLEATAFGPLTEKPSPEEVPSYYADALALANRHELLIFAMPLREWDPSVRAQSRLHCVTPSWVDPQPTRQESLDVLRALLDDVETASEEPTPSQTSFPEQAKIQQTEDVPMPLDPVPFGEGMAACFADASVGAEFQPGFYMNPPTGNKSPYRQNCTHDPFLFPPAQPADKHTGVETKWSASWDDAMPEVLRDASQMDTLDAYLMHP</sequence>
<dbReference type="EMBL" id="DF196793">
    <property type="protein sequence ID" value="GAC77668.1"/>
    <property type="molecule type" value="Genomic_DNA"/>
</dbReference>
<dbReference type="SUPFAM" id="SSF54695">
    <property type="entry name" value="POZ domain"/>
    <property type="match status" value="1"/>
</dbReference>
<feature type="region of interest" description="Disordered" evidence="3">
    <location>
        <begin position="353"/>
        <end position="413"/>
    </location>
</feature>
<gene>
    <name evidence="6" type="ORF">PANT_27c00062</name>
</gene>
<feature type="domain" description="SKP1 component dimerisation" evidence="4">
    <location>
        <begin position="161"/>
        <end position="207"/>
    </location>
</feature>
<evidence type="ECO:0000256" key="3">
    <source>
        <dbReference type="SAM" id="MobiDB-lite"/>
    </source>
</evidence>
<dbReference type="CDD" id="cd18322">
    <property type="entry name" value="BTB_POZ_SKP1"/>
    <property type="match status" value="1"/>
</dbReference>
<keyword evidence="2" id="KW-0833">Ubl conjugation pathway</keyword>
<protein>
    <submittedName>
        <fullName evidence="6">SCF ubiquitin ligase, Skp1 component</fullName>
    </submittedName>
</protein>
<dbReference type="InterPro" id="IPR036296">
    <property type="entry name" value="SKP1-like_dim_sf"/>
</dbReference>
<dbReference type="InterPro" id="IPR016073">
    <property type="entry name" value="Skp1_comp_POZ"/>
</dbReference>
<evidence type="ECO:0000256" key="1">
    <source>
        <dbReference type="ARBA" id="ARBA00009993"/>
    </source>
</evidence>
<dbReference type="Pfam" id="PF01466">
    <property type="entry name" value="Skp1"/>
    <property type="match status" value="1"/>
</dbReference>
<feature type="compositionally biased region" description="Low complexity" evidence="3">
    <location>
        <begin position="391"/>
        <end position="408"/>
    </location>
</feature>
<feature type="region of interest" description="Disordered" evidence="3">
    <location>
        <begin position="111"/>
        <end position="131"/>
    </location>
</feature>
<keyword evidence="6" id="KW-0436">Ligase</keyword>
<dbReference type="InterPro" id="IPR001232">
    <property type="entry name" value="SKP1-like"/>
</dbReference>
<evidence type="ECO:0000313" key="7">
    <source>
        <dbReference type="Proteomes" id="UP000011976"/>
    </source>
</evidence>
<dbReference type="Proteomes" id="UP000011976">
    <property type="component" value="Unassembled WGS sequence"/>
</dbReference>
<dbReference type="AlphaFoldDB" id="M9MH73"/>
<dbReference type="InterPro" id="IPR011333">
    <property type="entry name" value="SKP1/BTB/POZ_sf"/>
</dbReference>
<dbReference type="GO" id="GO:0016874">
    <property type="term" value="F:ligase activity"/>
    <property type="evidence" value="ECO:0007669"/>
    <property type="project" value="UniProtKB-KW"/>
</dbReference>
<dbReference type="Gene3D" id="3.30.710.10">
    <property type="entry name" value="Potassium Channel Kv1.1, Chain A"/>
    <property type="match status" value="1"/>
</dbReference>
<feature type="compositionally biased region" description="Polar residues" evidence="3">
    <location>
        <begin position="503"/>
        <end position="519"/>
    </location>
</feature>
<evidence type="ECO:0000256" key="2">
    <source>
        <dbReference type="ARBA" id="ARBA00022786"/>
    </source>
</evidence>
<dbReference type="InterPro" id="IPR016897">
    <property type="entry name" value="SKP1"/>
</dbReference>
<dbReference type="Pfam" id="PF03931">
    <property type="entry name" value="Skp1_POZ"/>
    <property type="match status" value="1"/>
</dbReference>
<feature type="region of interest" description="Disordered" evidence="3">
    <location>
        <begin position="18"/>
        <end position="45"/>
    </location>
</feature>
<reference evidence="7" key="1">
    <citation type="journal article" date="2013" name="Genome Announc.">
        <title>Genome sequence of the basidiomycetous yeast Pseudozyma antarctica T-34, a producer of the glycolipid biosurfactants mannosylerythritol lipids.</title>
        <authorList>
            <person name="Morita T."/>
            <person name="Koike H."/>
            <person name="Koyama Y."/>
            <person name="Hagiwara H."/>
            <person name="Ito E."/>
            <person name="Fukuoka T."/>
            <person name="Imura T."/>
            <person name="Machida M."/>
            <person name="Kitamoto D."/>
        </authorList>
    </citation>
    <scope>NUCLEOTIDE SEQUENCE [LARGE SCALE GENOMIC DNA]</scope>
    <source>
        <strain evidence="7">T-34</strain>
    </source>
</reference>
<feature type="region of interest" description="Disordered" evidence="3">
    <location>
        <begin position="499"/>
        <end position="519"/>
    </location>
</feature>
<dbReference type="PANTHER" id="PTHR11165">
    <property type="entry name" value="SKP1"/>
    <property type="match status" value="1"/>
</dbReference>
<dbReference type="FunFam" id="3.30.710.10:FF:000026">
    <property type="entry name" value="E3 ubiquitin ligase complex SCF subunit"/>
    <property type="match status" value="1"/>
</dbReference>
<name>M9MH73_PSEA3</name>
<dbReference type="SUPFAM" id="SSF81382">
    <property type="entry name" value="Skp1 dimerisation domain-like"/>
    <property type="match status" value="1"/>
</dbReference>
<dbReference type="InterPro" id="IPR016072">
    <property type="entry name" value="Skp1_comp_dimer"/>
</dbReference>
<accession>M9MH73</accession>